<dbReference type="EMBL" id="OZ023706">
    <property type="protein sequence ID" value="CAK9876143.1"/>
    <property type="molecule type" value="Genomic_DNA"/>
</dbReference>
<gene>
    <name evidence="1" type="ORF">CSSPJE1EN2_LOCUS18365</name>
</gene>
<sequence>MSSSSADEVGVEEYMQEIREQRIVIRFDYLRAQDGPQRGVVILRFLGFGVVTFVRIDPDEARVGDVAIEVAHNGFYTRIEVWLKVKDGARGWVSTSELQTQYYYTSYWPCIE</sequence>
<reference evidence="1" key="1">
    <citation type="submission" date="2024-03" db="EMBL/GenBank/DDBJ databases">
        <authorList>
            <consortium name="ELIXIR-Norway"/>
            <consortium name="Elixir Norway"/>
        </authorList>
    </citation>
    <scope>NUCLEOTIDE SEQUENCE</scope>
</reference>
<evidence type="ECO:0000313" key="2">
    <source>
        <dbReference type="Proteomes" id="UP001497522"/>
    </source>
</evidence>
<organism evidence="1 2">
    <name type="scientific">Sphagnum jensenii</name>
    <dbReference type="NCBI Taxonomy" id="128206"/>
    <lineage>
        <taxon>Eukaryota</taxon>
        <taxon>Viridiplantae</taxon>
        <taxon>Streptophyta</taxon>
        <taxon>Embryophyta</taxon>
        <taxon>Bryophyta</taxon>
        <taxon>Sphagnophytina</taxon>
        <taxon>Sphagnopsida</taxon>
        <taxon>Sphagnales</taxon>
        <taxon>Sphagnaceae</taxon>
        <taxon>Sphagnum</taxon>
    </lineage>
</organism>
<protein>
    <recommendedName>
        <fullName evidence="3">SH3 domain-containing protein</fullName>
    </recommendedName>
</protein>
<keyword evidence="2" id="KW-1185">Reference proteome</keyword>
<dbReference type="Proteomes" id="UP001497522">
    <property type="component" value="Chromosome 5"/>
</dbReference>
<accession>A0ABP1BLF8</accession>
<proteinExistence type="predicted"/>
<evidence type="ECO:0008006" key="3">
    <source>
        <dbReference type="Google" id="ProtNLM"/>
    </source>
</evidence>
<evidence type="ECO:0000313" key="1">
    <source>
        <dbReference type="EMBL" id="CAK9876143.1"/>
    </source>
</evidence>
<name>A0ABP1BLF8_9BRYO</name>